<evidence type="ECO:0000313" key="2">
    <source>
        <dbReference type="Proteomes" id="UP000230233"/>
    </source>
</evidence>
<protein>
    <submittedName>
        <fullName evidence="1">Uncharacterized protein</fullName>
    </submittedName>
</protein>
<dbReference type="SUPFAM" id="SSF55186">
    <property type="entry name" value="ThrRS/AlaRS common domain"/>
    <property type="match status" value="1"/>
</dbReference>
<reference evidence="2" key="1">
    <citation type="submission" date="2017-10" db="EMBL/GenBank/DDBJ databases">
        <title>Rapid genome shrinkage in a self-fertile nematode reveals novel sperm competition proteins.</title>
        <authorList>
            <person name="Yin D."/>
            <person name="Schwarz E.M."/>
            <person name="Thomas C.G."/>
            <person name="Felde R.L."/>
            <person name="Korf I.F."/>
            <person name="Cutter A.D."/>
            <person name="Schartner C.M."/>
            <person name="Ralston E.J."/>
            <person name="Meyer B.J."/>
            <person name="Haag E.S."/>
        </authorList>
    </citation>
    <scope>NUCLEOTIDE SEQUENCE [LARGE SCALE GENOMIC DNA]</scope>
    <source>
        <strain evidence="2">JU1422</strain>
    </source>
</reference>
<sequence>MKVPVRSLLALRKTSTTSVAAVEKTPSPILSSEFFDHIRHQVYGDAKKVDKIVVTVKNVDEDSRPVLVNRNVSTAFHCFNHLSKQFADDSVLVEVSPSVGGAYFSSVNQPIADQSEITRIGFDTREHVNLVNEAYWRSCSLVTAAFLREALSGDVDFGFPVDNIQNGFFSVAVKGLDGNVFTPDELNTINRFGKTFIREEKPFETLSIPQSVSEESGIQGDHLVRIGRQVFATNGPVIRSTRQIGRFSIFKSKIGASDDSEVLVGGVSIPHCQPTSSYSWSLIAKNANQKFSRTQ</sequence>
<keyword evidence="2" id="KW-1185">Reference proteome</keyword>
<proteinExistence type="predicted"/>
<gene>
    <name evidence="1" type="primary">Cni-mrpl-39</name>
    <name evidence="1" type="synonym">Cnig_chr_V.g17177</name>
    <name evidence="1" type="ORF">B9Z55_017177</name>
</gene>
<dbReference type="EMBL" id="PDUG01000005">
    <property type="protein sequence ID" value="PIC23492.1"/>
    <property type="molecule type" value="Genomic_DNA"/>
</dbReference>
<name>A0A2G5T895_9PELO</name>
<comment type="caution">
    <text evidence="1">The sequence shown here is derived from an EMBL/GenBank/DDBJ whole genome shotgun (WGS) entry which is preliminary data.</text>
</comment>
<dbReference type="InterPro" id="IPR018163">
    <property type="entry name" value="Thr/Ala-tRNA-synth_IIc_edit"/>
</dbReference>
<organism evidence="1 2">
    <name type="scientific">Caenorhabditis nigoni</name>
    <dbReference type="NCBI Taxonomy" id="1611254"/>
    <lineage>
        <taxon>Eukaryota</taxon>
        <taxon>Metazoa</taxon>
        <taxon>Ecdysozoa</taxon>
        <taxon>Nematoda</taxon>
        <taxon>Chromadorea</taxon>
        <taxon>Rhabditida</taxon>
        <taxon>Rhabditina</taxon>
        <taxon>Rhabditomorpha</taxon>
        <taxon>Rhabditoidea</taxon>
        <taxon>Rhabditidae</taxon>
        <taxon>Peloderinae</taxon>
        <taxon>Caenorhabditis</taxon>
    </lineage>
</organism>
<evidence type="ECO:0000313" key="1">
    <source>
        <dbReference type="EMBL" id="PIC23492.1"/>
    </source>
</evidence>
<dbReference type="Proteomes" id="UP000230233">
    <property type="component" value="Chromosome V"/>
</dbReference>
<accession>A0A2G5T895</accession>
<dbReference type="Gene3D" id="3.30.980.10">
    <property type="entry name" value="Threonyl-trna Synthetase, Chain A, domain 2"/>
    <property type="match status" value="1"/>
</dbReference>
<dbReference type="OrthoDB" id="5870821at2759"/>
<dbReference type="AlphaFoldDB" id="A0A2G5T895"/>
<dbReference type="GO" id="GO:0000166">
    <property type="term" value="F:nucleotide binding"/>
    <property type="evidence" value="ECO:0007669"/>
    <property type="project" value="InterPro"/>
</dbReference>
<dbReference type="STRING" id="1611254.A0A2G5T895"/>